<name>A0A511X4R9_9BACI</name>
<proteinExistence type="predicted"/>
<dbReference type="RefSeq" id="WP_089802933.1">
    <property type="nucleotide sequence ID" value="NZ_BJYE01000048.1"/>
</dbReference>
<dbReference type="AlphaFoldDB" id="A0A511X4R9"/>
<organism evidence="1 2">
    <name type="scientific">Halolactibacillus alkaliphilus</name>
    <dbReference type="NCBI Taxonomy" id="442899"/>
    <lineage>
        <taxon>Bacteria</taxon>
        <taxon>Bacillati</taxon>
        <taxon>Bacillota</taxon>
        <taxon>Bacilli</taxon>
        <taxon>Bacillales</taxon>
        <taxon>Bacillaceae</taxon>
        <taxon>Halolactibacillus</taxon>
    </lineage>
</organism>
<evidence type="ECO:0000313" key="2">
    <source>
        <dbReference type="Proteomes" id="UP000321400"/>
    </source>
</evidence>
<sequence length="112" mass="12171">MKKYGLGLALSIGTGYLMSRLATFATDEVMKQQAKETVTQSVKHIGELLTDQTLFTTTSLNLLKHIIQHVPSTGLTGIHFEPQNYTIGQAIVLNVNVKIVGNDMAESPGDVK</sequence>
<protein>
    <submittedName>
        <fullName evidence="1">Uncharacterized protein</fullName>
    </submittedName>
</protein>
<comment type="caution">
    <text evidence="1">The sequence shown here is derived from an EMBL/GenBank/DDBJ whole genome shotgun (WGS) entry which is preliminary data.</text>
</comment>
<dbReference type="Proteomes" id="UP000321400">
    <property type="component" value="Unassembled WGS sequence"/>
</dbReference>
<keyword evidence="2" id="KW-1185">Reference proteome</keyword>
<dbReference type="OrthoDB" id="9991105at2"/>
<evidence type="ECO:0000313" key="1">
    <source>
        <dbReference type="EMBL" id="GEN57931.1"/>
    </source>
</evidence>
<dbReference type="EMBL" id="BJYE01000048">
    <property type="protein sequence ID" value="GEN57931.1"/>
    <property type="molecule type" value="Genomic_DNA"/>
</dbReference>
<accession>A0A511X4R9</accession>
<gene>
    <name evidence="1" type="ORF">HAL01_23950</name>
</gene>
<reference evidence="1 2" key="1">
    <citation type="submission" date="2019-07" db="EMBL/GenBank/DDBJ databases">
        <title>Whole genome shotgun sequence of Halolactibacillus alkaliphilus NBRC 103919.</title>
        <authorList>
            <person name="Hosoyama A."/>
            <person name="Uohara A."/>
            <person name="Ohji S."/>
            <person name="Ichikawa N."/>
        </authorList>
    </citation>
    <scope>NUCLEOTIDE SEQUENCE [LARGE SCALE GENOMIC DNA]</scope>
    <source>
        <strain evidence="1 2">NBRC 103919</strain>
    </source>
</reference>